<name>A0A0E9PF70_ANGAN</name>
<organism evidence="1">
    <name type="scientific">Anguilla anguilla</name>
    <name type="common">European freshwater eel</name>
    <name type="synonym">Muraena anguilla</name>
    <dbReference type="NCBI Taxonomy" id="7936"/>
    <lineage>
        <taxon>Eukaryota</taxon>
        <taxon>Metazoa</taxon>
        <taxon>Chordata</taxon>
        <taxon>Craniata</taxon>
        <taxon>Vertebrata</taxon>
        <taxon>Euteleostomi</taxon>
        <taxon>Actinopterygii</taxon>
        <taxon>Neopterygii</taxon>
        <taxon>Teleostei</taxon>
        <taxon>Anguilliformes</taxon>
        <taxon>Anguillidae</taxon>
        <taxon>Anguilla</taxon>
    </lineage>
</organism>
<sequence>MRRTPQSFMFDLGANFPVAVPQILRAEVTGGRVWRCPAHFRTRLPECFQIRA</sequence>
<evidence type="ECO:0000313" key="1">
    <source>
        <dbReference type="EMBL" id="JAH02498.1"/>
    </source>
</evidence>
<proteinExistence type="predicted"/>
<protein>
    <submittedName>
        <fullName evidence="1">Uncharacterized protein</fullName>
    </submittedName>
</protein>
<dbReference type="AlphaFoldDB" id="A0A0E9PF70"/>
<reference evidence="1" key="2">
    <citation type="journal article" date="2015" name="Fish Shellfish Immunol.">
        <title>Early steps in the European eel (Anguilla anguilla)-Vibrio vulnificus interaction in the gills: Role of the RtxA13 toxin.</title>
        <authorList>
            <person name="Callol A."/>
            <person name="Pajuelo D."/>
            <person name="Ebbesson L."/>
            <person name="Teles M."/>
            <person name="MacKenzie S."/>
            <person name="Amaro C."/>
        </authorList>
    </citation>
    <scope>NUCLEOTIDE SEQUENCE</scope>
</reference>
<accession>A0A0E9PF70</accession>
<reference evidence="1" key="1">
    <citation type="submission" date="2014-11" db="EMBL/GenBank/DDBJ databases">
        <authorList>
            <person name="Amaro Gonzalez C."/>
        </authorList>
    </citation>
    <scope>NUCLEOTIDE SEQUENCE</scope>
</reference>
<dbReference type="EMBL" id="GBXM01106079">
    <property type="protein sequence ID" value="JAH02498.1"/>
    <property type="molecule type" value="Transcribed_RNA"/>
</dbReference>